<dbReference type="Pfam" id="PF18557">
    <property type="entry name" value="NepR"/>
    <property type="match status" value="1"/>
</dbReference>
<dbReference type="EMBL" id="JAUQOM010000002">
    <property type="protein sequence ID" value="MDO7834898.1"/>
    <property type="molecule type" value="Genomic_DNA"/>
</dbReference>
<sequence>MAIGRIDVTQETRKYGLAAMTNIAVEGLILVSSMTERSVTDGSKEADIGAAPAQVKTATGTRKRKAASSKDDGQVSQALRTVYQRAVDEDIPSEMLDLLSKLD</sequence>
<organism evidence="3 4">
    <name type="scientific">Sphingobium cyanobacteriorum</name>
    <dbReference type="NCBI Taxonomy" id="3063954"/>
    <lineage>
        <taxon>Bacteria</taxon>
        <taxon>Pseudomonadati</taxon>
        <taxon>Pseudomonadota</taxon>
        <taxon>Alphaproteobacteria</taxon>
        <taxon>Sphingomonadales</taxon>
        <taxon>Sphingomonadaceae</taxon>
        <taxon>Sphingobium</taxon>
    </lineage>
</organism>
<dbReference type="Proteomes" id="UP001176471">
    <property type="component" value="Unassembled WGS sequence"/>
</dbReference>
<feature type="domain" description="Anti-sigma factor NepR" evidence="2">
    <location>
        <begin position="74"/>
        <end position="103"/>
    </location>
</feature>
<evidence type="ECO:0000256" key="1">
    <source>
        <dbReference type="SAM" id="MobiDB-lite"/>
    </source>
</evidence>
<keyword evidence="4" id="KW-1185">Reference proteome</keyword>
<comment type="caution">
    <text evidence="3">The sequence shown here is derived from an EMBL/GenBank/DDBJ whole genome shotgun (WGS) entry which is preliminary data.</text>
</comment>
<evidence type="ECO:0000313" key="3">
    <source>
        <dbReference type="EMBL" id="MDO7834898.1"/>
    </source>
</evidence>
<proteinExistence type="predicted"/>
<dbReference type="InterPro" id="IPR041649">
    <property type="entry name" value="NepR"/>
</dbReference>
<evidence type="ECO:0000313" key="4">
    <source>
        <dbReference type="Proteomes" id="UP001176471"/>
    </source>
</evidence>
<name>A0ABT8ZK54_9SPHN</name>
<evidence type="ECO:0000259" key="2">
    <source>
        <dbReference type="Pfam" id="PF18557"/>
    </source>
</evidence>
<protein>
    <submittedName>
        <fullName evidence="3">NepR family anti-sigma factor</fullName>
    </submittedName>
</protein>
<gene>
    <name evidence="3" type="ORF">Q4610_07540</name>
</gene>
<dbReference type="RefSeq" id="WP_304535365.1">
    <property type="nucleotide sequence ID" value="NZ_JAUQOM010000002.1"/>
</dbReference>
<reference evidence="3" key="1">
    <citation type="submission" date="2023-07" db="EMBL/GenBank/DDBJ databases">
        <title>Bacterial whole genome sequence for Sphingobium sp. HBC34.</title>
        <authorList>
            <person name="Le V."/>
            <person name="Ko S.-R."/>
            <person name="Ahn C.-Y."/>
            <person name="Oh H.-M."/>
        </authorList>
    </citation>
    <scope>NUCLEOTIDE SEQUENCE</scope>
    <source>
        <strain evidence="3">HBC34</strain>
    </source>
</reference>
<feature type="region of interest" description="Disordered" evidence="1">
    <location>
        <begin position="41"/>
        <end position="74"/>
    </location>
</feature>
<accession>A0ABT8ZK54</accession>